<dbReference type="InterPro" id="IPR019734">
    <property type="entry name" value="TPR_rpt"/>
</dbReference>
<dbReference type="GO" id="GO:0015629">
    <property type="term" value="C:actin cytoskeleton"/>
    <property type="evidence" value="ECO:0007669"/>
    <property type="project" value="TreeGrafter"/>
</dbReference>
<dbReference type="PANTHER" id="PTHR16091">
    <property type="entry name" value="TTC17 PROTEIN"/>
    <property type="match status" value="1"/>
</dbReference>
<name>A0A8C4QVT3_EPTBU</name>
<protein>
    <recommendedName>
        <fullName evidence="5">Tetratricopeptide repeat protein 17</fullName>
    </recommendedName>
</protein>
<proteinExistence type="predicted"/>
<dbReference type="Gene3D" id="1.25.40.10">
    <property type="entry name" value="Tetratricopeptide repeat domain"/>
    <property type="match status" value="1"/>
</dbReference>
<dbReference type="SUPFAM" id="SSF48452">
    <property type="entry name" value="TPR-like"/>
    <property type="match status" value="1"/>
</dbReference>
<keyword evidence="1" id="KW-0802">TPR repeat</keyword>
<feature type="repeat" description="TPR" evidence="1">
    <location>
        <begin position="248"/>
        <end position="281"/>
    </location>
</feature>
<accession>A0A8C4QVT3</accession>
<organism evidence="3 4">
    <name type="scientific">Eptatretus burgeri</name>
    <name type="common">Inshore hagfish</name>
    <dbReference type="NCBI Taxonomy" id="7764"/>
    <lineage>
        <taxon>Eukaryota</taxon>
        <taxon>Metazoa</taxon>
        <taxon>Chordata</taxon>
        <taxon>Craniata</taxon>
        <taxon>Vertebrata</taxon>
        <taxon>Cyclostomata</taxon>
        <taxon>Myxini</taxon>
        <taxon>Myxiniformes</taxon>
        <taxon>Myxinidae</taxon>
        <taxon>Eptatretinae</taxon>
        <taxon>Eptatretus</taxon>
    </lineage>
</organism>
<dbReference type="Ensembl" id="ENSEBUT00000021890.1">
    <property type="protein sequence ID" value="ENSEBUP00000021314.1"/>
    <property type="gene ID" value="ENSEBUG00000013167.1"/>
</dbReference>
<dbReference type="PANTHER" id="PTHR16091:SF3">
    <property type="entry name" value="TETRATRICOPEPTIDE REPEAT PROTEIN 17"/>
    <property type="match status" value="1"/>
</dbReference>
<feature type="repeat" description="TPR" evidence="1">
    <location>
        <begin position="177"/>
        <end position="210"/>
    </location>
</feature>
<dbReference type="PROSITE" id="PS50005">
    <property type="entry name" value="TPR"/>
    <property type="match status" value="2"/>
</dbReference>
<dbReference type="InterPro" id="IPR011990">
    <property type="entry name" value="TPR-like_helical_dom_sf"/>
</dbReference>
<feature type="signal peptide" evidence="2">
    <location>
        <begin position="1"/>
        <end position="21"/>
    </location>
</feature>
<sequence>MWTQALHGRVLLVVCSVLVLEVIPEESGFVSSHWKLYPGQDVVRAKNSGQKMEWEEDWHGADDAIMSIVMGSLTKTLSSEPEPCPACLQHSPSSTFLQQGRSKQTPLGLLTCGTPVNETAYDVLEGVSCRHLLSFRPDAEAAVLVLPSNGGSMDINVLEWELRQALEQSDTDLQSQVLLHKKIGNYWRVKGNAYHAIECFRKALAASPQHPDVLQDLARLLFSYGFLEDAIMLTWRSLELQPPECSVWYQHFSLGEMLKAAGDEASAAAHFHQAVDLNPGLQQAARELAGLQKGSVCYSTSLTLQTATLISTLVVVVLLLLHHKLLSDGSKKNGPRDSVAQGAPCPVATQVLRKPPRHVDSNPNRIAAASRVIRFKKVNHS</sequence>
<dbReference type="SMART" id="SM00028">
    <property type="entry name" value="TPR"/>
    <property type="match status" value="3"/>
</dbReference>
<evidence type="ECO:0000313" key="3">
    <source>
        <dbReference type="Ensembl" id="ENSEBUP00000021314.1"/>
    </source>
</evidence>
<evidence type="ECO:0008006" key="5">
    <source>
        <dbReference type="Google" id="ProtNLM"/>
    </source>
</evidence>
<reference evidence="3" key="1">
    <citation type="submission" date="2025-08" db="UniProtKB">
        <authorList>
            <consortium name="Ensembl"/>
        </authorList>
    </citation>
    <scope>IDENTIFICATION</scope>
</reference>
<reference evidence="3" key="2">
    <citation type="submission" date="2025-09" db="UniProtKB">
        <authorList>
            <consortium name="Ensembl"/>
        </authorList>
    </citation>
    <scope>IDENTIFICATION</scope>
</reference>
<dbReference type="InterPro" id="IPR052630">
    <property type="entry name" value="TTC17"/>
</dbReference>
<keyword evidence="4" id="KW-1185">Reference proteome</keyword>
<dbReference type="GO" id="GO:0005737">
    <property type="term" value="C:cytoplasm"/>
    <property type="evidence" value="ECO:0007669"/>
    <property type="project" value="TreeGrafter"/>
</dbReference>
<evidence type="ECO:0000256" key="1">
    <source>
        <dbReference type="PROSITE-ProRule" id="PRU00339"/>
    </source>
</evidence>
<feature type="chain" id="PRO_5034572920" description="Tetratricopeptide repeat protein 17" evidence="2">
    <location>
        <begin position="22"/>
        <end position="381"/>
    </location>
</feature>
<evidence type="ECO:0000313" key="4">
    <source>
        <dbReference type="Proteomes" id="UP000694388"/>
    </source>
</evidence>
<dbReference type="AlphaFoldDB" id="A0A8C4QVT3"/>
<evidence type="ECO:0000256" key="2">
    <source>
        <dbReference type="SAM" id="SignalP"/>
    </source>
</evidence>
<dbReference type="Proteomes" id="UP000694388">
    <property type="component" value="Unplaced"/>
</dbReference>
<keyword evidence="2" id="KW-0732">Signal</keyword>
<dbReference type="GO" id="GO:0030041">
    <property type="term" value="P:actin filament polymerization"/>
    <property type="evidence" value="ECO:0007669"/>
    <property type="project" value="TreeGrafter"/>
</dbReference>
<dbReference type="GeneTree" id="ENSGT00390000006196"/>